<name>A0A8J4FHT0_9CHLO</name>
<proteinExistence type="predicted"/>
<reference evidence="1" key="1">
    <citation type="journal article" date="2021" name="Proc. Natl. Acad. Sci. U.S.A.">
        <title>Three genomes in the algal genus Volvox reveal the fate of a haploid sex-determining region after a transition to homothallism.</title>
        <authorList>
            <person name="Yamamoto K."/>
            <person name="Hamaji T."/>
            <person name="Kawai-Toyooka H."/>
            <person name="Matsuzaki R."/>
            <person name="Takahashi F."/>
            <person name="Nishimura Y."/>
            <person name="Kawachi M."/>
            <person name="Noguchi H."/>
            <person name="Minakuchi Y."/>
            <person name="Umen J.G."/>
            <person name="Toyoda A."/>
            <person name="Nozaki H."/>
        </authorList>
    </citation>
    <scope>NUCLEOTIDE SEQUENCE</scope>
    <source>
        <strain evidence="1">NIES-3785</strain>
    </source>
</reference>
<organism evidence="1 2">
    <name type="scientific">Volvox reticuliferus</name>
    <dbReference type="NCBI Taxonomy" id="1737510"/>
    <lineage>
        <taxon>Eukaryota</taxon>
        <taxon>Viridiplantae</taxon>
        <taxon>Chlorophyta</taxon>
        <taxon>core chlorophytes</taxon>
        <taxon>Chlorophyceae</taxon>
        <taxon>CS clade</taxon>
        <taxon>Chlamydomonadales</taxon>
        <taxon>Volvocaceae</taxon>
        <taxon>Volvox</taxon>
    </lineage>
</organism>
<dbReference type="EMBL" id="BNCQ01000004">
    <property type="protein sequence ID" value="GIL97019.1"/>
    <property type="molecule type" value="Genomic_DNA"/>
</dbReference>
<dbReference type="Proteomes" id="UP000722791">
    <property type="component" value="Unassembled WGS sequence"/>
</dbReference>
<dbReference type="InterPro" id="IPR006461">
    <property type="entry name" value="PLAC_motif_containing"/>
</dbReference>
<dbReference type="Pfam" id="PF04749">
    <property type="entry name" value="PLAC8"/>
    <property type="match status" value="1"/>
</dbReference>
<protein>
    <submittedName>
        <fullName evidence="1">Uncharacterized protein</fullName>
    </submittedName>
</protein>
<evidence type="ECO:0000313" key="2">
    <source>
        <dbReference type="Proteomes" id="UP000722791"/>
    </source>
</evidence>
<evidence type="ECO:0000313" key="1">
    <source>
        <dbReference type="EMBL" id="GIL97019.1"/>
    </source>
</evidence>
<comment type="caution">
    <text evidence="1">The sequence shown here is derived from an EMBL/GenBank/DDBJ whole genome shotgun (WGS) entry which is preliminary data.</text>
</comment>
<dbReference type="NCBIfam" id="TIGR01571">
    <property type="entry name" value="A_thal_Cys_rich"/>
    <property type="match status" value="1"/>
</dbReference>
<gene>
    <name evidence="1" type="ORF">Vretimale_2734</name>
</gene>
<dbReference type="PANTHER" id="PTHR15907">
    <property type="entry name" value="DUF614 FAMILY PROTEIN-RELATED"/>
    <property type="match status" value="1"/>
</dbReference>
<accession>A0A8J4FHT0</accession>
<dbReference type="OrthoDB" id="985035at2759"/>
<sequence>MATPVLVDRVTDFHTGLSNCGGSCDICCLGFIVPCALYGDTHQRLHGEGFWSSCCMYVLCCWPFRCCFAAKTRQTLRIKYAIQETPCSDFCVHFWCPLCALCQEARELQCRGSPNPVLSAGIGTGPR</sequence>
<dbReference type="AlphaFoldDB" id="A0A8J4FHT0"/>